<gene>
    <name evidence="14" type="ORF">BaRGS_00024317</name>
</gene>
<dbReference type="SMART" id="SM00184">
    <property type="entry name" value="RING"/>
    <property type="match status" value="1"/>
</dbReference>
<comment type="subcellular location">
    <subcellularLocation>
        <location evidence="9">Endomembrane system</location>
        <topology evidence="9">Single-pass type I membrane protein</topology>
    </subcellularLocation>
</comment>
<evidence type="ECO:0000256" key="8">
    <source>
        <dbReference type="ARBA" id="ARBA00023180"/>
    </source>
</evidence>
<feature type="non-terminal residue" evidence="14">
    <location>
        <position position="459"/>
    </location>
</feature>
<keyword evidence="4 10" id="KW-0863">Zinc-finger</keyword>
<dbReference type="PROSITE" id="PS50089">
    <property type="entry name" value="ZF_RING_2"/>
    <property type="match status" value="1"/>
</dbReference>
<dbReference type="Pfam" id="PF02225">
    <property type="entry name" value="PA"/>
    <property type="match status" value="1"/>
</dbReference>
<evidence type="ECO:0000256" key="4">
    <source>
        <dbReference type="ARBA" id="ARBA00022771"/>
    </source>
</evidence>
<dbReference type="GO" id="GO:0005737">
    <property type="term" value="C:cytoplasm"/>
    <property type="evidence" value="ECO:0007669"/>
    <property type="project" value="UniProtKB-ARBA"/>
</dbReference>
<evidence type="ECO:0000313" key="14">
    <source>
        <dbReference type="EMBL" id="KAK7484432.1"/>
    </source>
</evidence>
<protein>
    <recommendedName>
        <fullName evidence="13">RING-type domain-containing protein</fullName>
    </recommendedName>
</protein>
<feature type="domain" description="RING-type" evidence="13">
    <location>
        <begin position="235"/>
        <end position="277"/>
    </location>
</feature>
<dbReference type="InterPro" id="IPR051834">
    <property type="entry name" value="RING_finger_E3_ligase"/>
</dbReference>
<dbReference type="PANTHER" id="PTHR45931:SF20">
    <property type="entry name" value="RING-TYPE E3 UBIQUITIN TRANSFERASE"/>
    <property type="match status" value="1"/>
</dbReference>
<sequence>MAGECRIPGHITGLYVFAVVNLFVLLNVSIVSADVIVFSTETNSTKDTFDDMQAQFGPDFPDEGLVGRLVYVNPHNACRPIDPPPRQSDYYPWIALIARGHCSFAEKALNFTAAIVHNSRFDEDLVQMAGGDLGTRVTIPSVFVGYDDGMKLAHFYNYTDKTVLIKIKEIEPYNWSMYLLPMGVVVFTMIFLLFMFVFGRWVGGIIRRYRARLSPKALRRIPIKKFKKGDYYDVCAICLEDFVEGEKMRVLPCNHAFHTKCVDPWLTRRKKTCPCCKRRVIPRKANAEADSDSDNENDAAAPNENTPLLNNSASNAPRSSANAADPESGRGTEEDAGRRFLAPVRRARRSKRSRGQPQVVCQPVSPIPEVTENSESDSESEQGAVGGVGVSDRLQEVSEEGEALIEDQPSTSGDHDASADAVVIVPDQDSDRSSPVRLEGSINAGYSSSEDDSASGSGK</sequence>
<keyword evidence="7 12" id="KW-0472">Membrane</keyword>
<evidence type="ECO:0000256" key="10">
    <source>
        <dbReference type="PROSITE-ProRule" id="PRU00175"/>
    </source>
</evidence>
<dbReference type="CDD" id="cd02123">
    <property type="entry name" value="PA_C_RZF_like"/>
    <property type="match status" value="1"/>
</dbReference>
<keyword evidence="5" id="KW-0862">Zinc</keyword>
<reference evidence="14 15" key="1">
    <citation type="journal article" date="2023" name="Sci. Data">
        <title>Genome assembly of the Korean intertidal mud-creeper Batillaria attramentaria.</title>
        <authorList>
            <person name="Patra A.K."/>
            <person name="Ho P.T."/>
            <person name="Jun S."/>
            <person name="Lee S.J."/>
            <person name="Kim Y."/>
            <person name="Won Y.J."/>
        </authorList>
    </citation>
    <scope>NUCLEOTIDE SEQUENCE [LARGE SCALE GENOMIC DNA]</scope>
    <source>
        <strain evidence="14">Wonlab-2016</strain>
    </source>
</reference>
<dbReference type="Pfam" id="PF13639">
    <property type="entry name" value="zf-RING_2"/>
    <property type="match status" value="1"/>
</dbReference>
<evidence type="ECO:0000256" key="7">
    <source>
        <dbReference type="ARBA" id="ARBA00023136"/>
    </source>
</evidence>
<keyword evidence="1 12" id="KW-0812">Transmembrane</keyword>
<dbReference type="SUPFAM" id="SSF57850">
    <property type="entry name" value="RING/U-box"/>
    <property type="match status" value="1"/>
</dbReference>
<evidence type="ECO:0000256" key="12">
    <source>
        <dbReference type="SAM" id="Phobius"/>
    </source>
</evidence>
<dbReference type="InterPro" id="IPR013083">
    <property type="entry name" value="Znf_RING/FYVE/PHD"/>
</dbReference>
<evidence type="ECO:0000256" key="2">
    <source>
        <dbReference type="ARBA" id="ARBA00022723"/>
    </source>
</evidence>
<proteinExistence type="predicted"/>
<dbReference type="AlphaFoldDB" id="A0ABD0KBI3"/>
<evidence type="ECO:0000256" key="3">
    <source>
        <dbReference type="ARBA" id="ARBA00022729"/>
    </source>
</evidence>
<dbReference type="FunFam" id="3.30.40.10:FF:000824">
    <property type="entry name" value="E3 ubiquitin-protein ligase RNF13"/>
    <property type="match status" value="1"/>
</dbReference>
<keyword evidence="3" id="KW-0732">Signal</keyword>
<evidence type="ECO:0000256" key="6">
    <source>
        <dbReference type="ARBA" id="ARBA00022989"/>
    </source>
</evidence>
<keyword evidence="2" id="KW-0479">Metal-binding</keyword>
<accession>A0ABD0KBI3</accession>
<evidence type="ECO:0000259" key="13">
    <source>
        <dbReference type="PROSITE" id="PS50089"/>
    </source>
</evidence>
<dbReference type="InterPro" id="IPR003137">
    <property type="entry name" value="PA_domain"/>
</dbReference>
<dbReference type="Proteomes" id="UP001519460">
    <property type="component" value="Unassembled WGS sequence"/>
</dbReference>
<organism evidence="14 15">
    <name type="scientific">Batillaria attramentaria</name>
    <dbReference type="NCBI Taxonomy" id="370345"/>
    <lineage>
        <taxon>Eukaryota</taxon>
        <taxon>Metazoa</taxon>
        <taxon>Spiralia</taxon>
        <taxon>Lophotrochozoa</taxon>
        <taxon>Mollusca</taxon>
        <taxon>Gastropoda</taxon>
        <taxon>Caenogastropoda</taxon>
        <taxon>Sorbeoconcha</taxon>
        <taxon>Cerithioidea</taxon>
        <taxon>Batillariidae</taxon>
        <taxon>Batillaria</taxon>
    </lineage>
</organism>
<feature type="compositionally biased region" description="Low complexity" evidence="11">
    <location>
        <begin position="444"/>
        <end position="459"/>
    </location>
</feature>
<feature type="transmembrane region" description="Helical" evidence="12">
    <location>
        <begin position="178"/>
        <end position="202"/>
    </location>
</feature>
<keyword evidence="6 12" id="KW-1133">Transmembrane helix</keyword>
<dbReference type="Gene3D" id="3.50.30.30">
    <property type="match status" value="1"/>
</dbReference>
<dbReference type="CDD" id="cd16796">
    <property type="entry name" value="RING-H2_RNF13"/>
    <property type="match status" value="1"/>
</dbReference>
<feature type="compositionally biased region" description="Basic and acidic residues" evidence="11">
    <location>
        <begin position="327"/>
        <end position="338"/>
    </location>
</feature>
<name>A0ABD0KBI3_9CAEN</name>
<keyword evidence="8" id="KW-0325">Glycoprotein</keyword>
<feature type="compositionally biased region" description="Basic residues" evidence="11">
    <location>
        <begin position="345"/>
        <end position="354"/>
    </location>
</feature>
<dbReference type="InterPro" id="IPR001841">
    <property type="entry name" value="Znf_RING"/>
</dbReference>
<dbReference type="GO" id="GO:0008270">
    <property type="term" value="F:zinc ion binding"/>
    <property type="evidence" value="ECO:0007669"/>
    <property type="project" value="UniProtKB-KW"/>
</dbReference>
<evidence type="ECO:0000256" key="5">
    <source>
        <dbReference type="ARBA" id="ARBA00022833"/>
    </source>
</evidence>
<evidence type="ECO:0000313" key="15">
    <source>
        <dbReference type="Proteomes" id="UP001519460"/>
    </source>
</evidence>
<feature type="transmembrane region" description="Helical" evidence="12">
    <location>
        <begin position="12"/>
        <end position="38"/>
    </location>
</feature>
<dbReference type="EMBL" id="JACVVK020000210">
    <property type="protein sequence ID" value="KAK7484432.1"/>
    <property type="molecule type" value="Genomic_DNA"/>
</dbReference>
<keyword evidence="15" id="KW-1185">Reference proteome</keyword>
<evidence type="ECO:0000256" key="9">
    <source>
        <dbReference type="ARBA" id="ARBA00046288"/>
    </source>
</evidence>
<dbReference type="InterPro" id="IPR044744">
    <property type="entry name" value="ZNRF4/RNF13/RNF167_PA"/>
</dbReference>
<feature type="compositionally biased region" description="Low complexity" evidence="11">
    <location>
        <begin position="298"/>
        <end position="324"/>
    </location>
</feature>
<dbReference type="Gene3D" id="3.30.40.10">
    <property type="entry name" value="Zinc/RING finger domain, C3HC4 (zinc finger)"/>
    <property type="match status" value="1"/>
</dbReference>
<feature type="region of interest" description="Disordered" evidence="11">
    <location>
        <begin position="286"/>
        <end position="459"/>
    </location>
</feature>
<evidence type="ECO:0000256" key="1">
    <source>
        <dbReference type="ARBA" id="ARBA00022692"/>
    </source>
</evidence>
<dbReference type="GO" id="GO:0012505">
    <property type="term" value="C:endomembrane system"/>
    <property type="evidence" value="ECO:0007669"/>
    <property type="project" value="UniProtKB-SubCell"/>
</dbReference>
<evidence type="ECO:0000256" key="11">
    <source>
        <dbReference type="SAM" id="MobiDB-lite"/>
    </source>
</evidence>
<dbReference type="PANTHER" id="PTHR45931">
    <property type="entry name" value="SI:CH211-59O9.10"/>
    <property type="match status" value="1"/>
</dbReference>
<comment type="caution">
    <text evidence="14">The sequence shown here is derived from an EMBL/GenBank/DDBJ whole genome shotgun (WGS) entry which is preliminary data.</text>
</comment>